<dbReference type="InterPro" id="IPR020612">
    <property type="entry name" value="Methylthiotransferase_CS"/>
</dbReference>
<evidence type="ECO:0000259" key="12">
    <source>
        <dbReference type="PROSITE" id="PS51918"/>
    </source>
</evidence>
<dbReference type="SFLD" id="SFLDF00413">
    <property type="entry name" value="CDK5RAP1"/>
    <property type="match status" value="1"/>
</dbReference>
<keyword evidence="3" id="KW-0004">4Fe-4S</keyword>
<evidence type="ECO:0000313" key="13">
    <source>
        <dbReference type="EMBL" id="CAL4233474.1"/>
    </source>
</evidence>
<dbReference type="GO" id="GO:0005739">
    <property type="term" value="C:mitochondrion"/>
    <property type="evidence" value="ECO:0007669"/>
    <property type="project" value="TreeGrafter"/>
</dbReference>
<dbReference type="NCBIfam" id="TIGR01574">
    <property type="entry name" value="miaB-methiolase"/>
    <property type="match status" value="1"/>
</dbReference>
<dbReference type="SFLD" id="SFLDG01082">
    <property type="entry name" value="B12-binding_domain_containing"/>
    <property type="match status" value="1"/>
</dbReference>
<reference evidence="13 14" key="1">
    <citation type="submission" date="2024-05" db="EMBL/GenBank/DDBJ databases">
        <authorList>
            <person name="Wallberg A."/>
        </authorList>
    </citation>
    <scope>NUCLEOTIDE SEQUENCE [LARGE SCALE GENOMIC DNA]</scope>
</reference>
<keyword evidence="6" id="KW-0408">Iron</keyword>
<keyword evidence="5" id="KW-0479">Metal-binding</keyword>
<dbReference type="SUPFAM" id="SSF102114">
    <property type="entry name" value="Radical SAM enzymes"/>
    <property type="match status" value="1"/>
</dbReference>
<dbReference type="Pfam" id="PF00919">
    <property type="entry name" value="UPF0004"/>
    <property type="match status" value="1"/>
</dbReference>
<dbReference type="SMART" id="SM00729">
    <property type="entry name" value="Elp3"/>
    <property type="match status" value="1"/>
</dbReference>
<dbReference type="GO" id="GO:0035597">
    <property type="term" value="F:tRNA-2-methylthio-N(6)-dimethylallyladenosine(37) synthase activity"/>
    <property type="evidence" value="ECO:0007669"/>
    <property type="project" value="TreeGrafter"/>
</dbReference>
<dbReference type="PANTHER" id="PTHR43020">
    <property type="entry name" value="CDK5 REGULATORY SUBUNIT-ASSOCIATED PROTEIN 1"/>
    <property type="match status" value="1"/>
</dbReference>
<dbReference type="PROSITE" id="PS01278">
    <property type="entry name" value="MTTASE_RADICAL"/>
    <property type="match status" value="1"/>
</dbReference>
<keyword evidence="7" id="KW-0411">Iron-sulfur</keyword>
<dbReference type="GO" id="GO:0060255">
    <property type="term" value="P:regulation of macromolecule metabolic process"/>
    <property type="evidence" value="ECO:0007669"/>
    <property type="project" value="UniProtKB-ARBA"/>
</dbReference>
<dbReference type="InterPro" id="IPR007197">
    <property type="entry name" value="rSAM"/>
</dbReference>
<feature type="domain" description="Radical SAM core" evidence="12">
    <location>
        <begin position="248"/>
        <end position="505"/>
    </location>
</feature>
<evidence type="ECO:0000256" key="3">
    <source>
        <dbReference type="ARBA" id="ARBA00022485"/>
    </source>
</evidence>
<dbReference type="SFLD" id="SFLDS00029">
    <property type="entry name" value="Radical_SAM"/>
    <property type="match status" value="1"/>
</dbReference>
<evidence type="ECO:0000256" key="1">
    <source>
        <dbReference type="ARBA" id="ARBA00001966"/>
    </source>
</evidence>
<dbReference type="InterPro" id="IPR005839">
    <property type="entry name" value="Methylthiotransferase"/>
</dbReference>
<dbReference type="InterPro" id="IPR006638">
    <property type="entry name" value="Elp3/MiaA/NifB-like_rSAM"/>
</dbReference>
<evidence type="ECO:0000256" key="8">
    <source>
        <dbReference type="ARBA" id="ARBA00053923"/>
    </source>
</evidence>
<dbReference type="EMBL" id="CAXKWB010111937">
    <property type="protein sequence ID" value="CAL4233474.1"/>
    <property type="molecule type" value="Genomic_DNA"/>
</dbReference>
<dbReference type="PANTHER" id="PTHR43020:SF2">
    <property type="entry name" value="MITOCHONDRIAL TRNA METHYLTHIOTRANSFERASE CDK5RAP1"/>
    <property type="match status" value="1"/>
</dbReference>
<evidence type="ECO:0000256" key="2">
    <source>
        <dbReference type="ARBA" id="ARBA00009815"/>
    </source>
</evidence>
<dbReference type="InterPro" id="IPR058240">
    <property type="entry name" value="rSAM_sf"/>
</dbReference>
<dbReference type="InterPro" id="IPR002792">
    <property type="entry name" value="TRAM_dom"/>
</dbReference>
<dbReference type="InterPro" id="IPR013848">
    <property type="entry name" value="Methylthiotransferase_N"/>
</dbReference>
<dbReference type="InterPro" id="IPR023404">
    <property type="entry name" value="rSAM_horseshoe"/>
</dbReference>
<accession>A0AAV2SRT9</accession>
<feature type="domain" description="TRAM" evidence="10">
    <location>
        <begin position="508"/>
        <end position="581"/>
    </location>
</feature>
<dbReference type="Gene3D" id="3.80.30.20">
    <property type="entry name" value="tm_1862 like domain"/>
    <property type="match status" value="1"/>
</dbReference>
<protein>
    <recommendedName>
        <fullName evidence="9">CDK5RAP1-like protein</fullName>
    </recommendedName>
</protein>
<evidence type="ECO:0000256" key="6">
    <source>
        <dbReference type="ARBA" id="ARBA00023004"/>
    </source>
</evidence>
<dbReference type="Gene3D" id="3.40.50.12160">
    <property type="entry name" value="Methylthiotransferase, N-terminal domain"/>
    <property type="match status" value="1"/>
</dbReference>
<keyword evidence="4" id="KW-0949">S-adenosyl-L-methionine</keyword>
<keyword evidence="14" id="KW-1185">Reference proteome</keyword>
<name>A0AAV2SRT9_MEGNR</name>
<dbReference type="NCBIfam" id="TIGR00089">
    <property type="entry name" value="MiaB/RimO family radical SAM methylthiotransferase"/>
    <property type="match status" value="1"/>
</dbReference>
<organism evidence="13 14">
    <name type="scientific">Meganyctiphanes norvegica</name>
    <name type="common">Northern krill</name>
    <name type="synonym">Thysanopoda norvegica</name>
    <dbReference type="NCBI Taxonomy" id="48144"/>
    <lineage>
        <taxon>Eukaryota</taxon>
        <taxon>Metazoa</taxon>
        <taxon>Ecdysozoa</taxon>
        <taxon>Arthropoda</taxon>
        <taxon>Crustacea</taxon>
        <taxon>Multicrustacea</taxon>
        <taxon>Malacostraca</taxon>
        <taxon>Eumalacostraca</taxon>
        <taxon>Eucarida</taxon>
        <taxon>Euphausiacea</taxon>
        <taxon>Euphausiidae</taxon>
        <taxon>Meganyctiphanes</taxon>
    </lineage>
</organism>
<evidence type="ECO:0000256" key="5">
    <source>
        <dbReference type="ARBA" id="ARBA00022723"/>
    </source>
</evidence>
<dbReference type="FunFam" id="3.40.50.12160:FF:000003">
    <property type="entry name" value="CDK5 regulatory subunit-associated protein 1"/>
    <property type="match status" value="1"/>
</dbReference>
<comment type="caution">
    <text evidence="13">The sequence shown here is derived from an EMBL/GenBank/DDBJ whole genome shotgun (WGS) entry which is preliminary data.</text>
</comment>
<dbReference type="GO" id="GO:0046872">
    <property type="term" value="F:metal ion binding"/>
    <property type="evidence" value="ECO:0007669"/>
    <property type="project" value="UniProtKB-KW"/>
</dbReference>
<feature type="domain" description="MTTase N-terminal" evidence="11">
    <location>
        <begin position="102"/>
        <end position="224"/>
    </location>
</feature>
<dbReference type="SFLD" id="SFLDF00273">
    <property type="entry name" value="(dimethylallyl)adenosine_tRNA"/>
    <property type="match status" value="1"/>
</dbReference>
<proteinExistence type="inferred from homology"/>
<dbReference type="GO" id="GO:0080090">
    <property type="term" value="P:regulation of primary metabolic process"/>
    <property type="evidence" value="ECO:0007669"/>
    <property type="project" value="UniProtKB-ARBA"/>
</dbReference>
<comment type="function">
    <text evidence="8">Potential regulator of CDK5 activity.</text>
</comment>
<dbReference type="SFLD" id="SFLDG01061">
    <property type="entry name" value="methylthiotransferase"/>
    <property type="match status" value="1"/>
</dbReference>
<gene>
    <name evidence="13" type="ORF">MNOR_LOCUS39938</name>
</gene>
<dbReference type="Pfam" id="PF01938">
    <property type="entry name" value="TRAM"/>
    <property type="match status" value="1"/>
</dbReference>
<dbReference type="PROSITE" id="PS51449">
    <property type="entry name" value="MTTASE_N"/>
    <property type="match status" value="1"/>
</dbReference>
<comment type="cofactor">
    <cofactor evidence="1">
        <name>[4Fe-4S] cluster</name>
        <dbReference type="ChEBI" id="CHEBI:49883"/>
    </cofactor>
</comment>
<evidence type="ECO:0000259" key="11">
    <source>
        <dbReference type="PROSITE" id="PS51449"/>
    </source>
</evidence>
<dbReference type="Proteomes" id="UP001497623">
    <property type="component" value="Unassembled WGS sequence"/>
</dbReference>
<sequence>MRLLKLKYSANSVVKTKECFSSLNIKRFLGSGISSNSTLYKAAACQADFIPEKKKDLKNGPGLEHFIANSSINASARSLTKRELAKLSHPYVKIDDIQGHGRKVYFDVYGCQMNVSDAEVAWSILKSHGYLRTDVLKNADVVLVMTCSIREGAENKIWNKIDYLKGLKNKRLQRKDAIPMKIGILGCMAERLKTKLVEKEKSIDIVIGPDSYRDLPRLLTIVNSGETAVNVLLSHDETYADIVPVSLSSNKLSAFVSIMRGCDNMCSYCIVPFTRGKERSREMDSILDEVKSLSDQGVKEVTLLGQNVNSYRDTSSLNHFNTGTTENNALSKGFKTKYKPRVGGLRFSDLLDRVSQIDTEMRIRFTSPHPKDFPDEVLYLIKERNNIGKNLHLPAQSGNSRILELMNRGYTRESYLDLVYHIRNIIKDVALTTDMICGFCSETESEFEDTLSLMKEVKYSYAYMFPYSLREKTPAHRKLIDNVSQVTKLDRLVRMNKLFYTDNLKNNRSQIGSRQLVLIEGHSKRSALDLVGRNDNNTKVIIPNVEIEEGRGNQRGIQAGDYVEVIVTDVSSLVLKGVPLRITTLESFSTNVT</sequence>
<evidence type="ECO:0000313" key="14">
    <source>
        <dbReference type="Proteomes" id="UP001497623"/>
    </source>
</evidence>
<evidence type="ECO:0000259" key="10">
    <source>
        <dbReference type="PROSITE" id="PS50926"/>
    </source>
</evidence>
<dbReference type="FunFam" id="3.80.30.20:FF:000003">
    <property type="entry name" value="CDK5 regulatory subunit-associated protein 1"/>
    <property type="match status" value="1"/>
</dbReference>
<dbReference type="InterPro" id="IPR038135">
    <property type="entry name" value="Methylthiotransferase_N_sf"/>
</dbReference>
<evidence type="ECO:0000256" key="9">
    <source>
        <dbReference type="ARBA" id="ARBA00074452"/>
    </source>
</evidence>
<evidence type="ECO:0000256" key="7">
    <source>
        <dbReference type="ARBA" id="ARBA00023014"/>
    </source>
</evidence>
<dbReference type="InterPro" id="IPR006463">
    <property type="entry name" value="MiaB_methiolase"/>
</dbReference>
<dbReference type="PROSITE" id="PS51918">
    <property type="entry name" value="RADICAL_SAM"/>
    <property type="match status" value="1"/>
</dbReference>
<evidence type="ECO:0000256" key="4">
    <source>
        <dbReference type="ARBA" id="ARBA00022691"/>
    </source>
</evidence>
<dbReference type="AlphaFoldDB" id="A0AAV2SRT9"/>
<dbReference type="GO" id="GO:0051539">
    <property type="term" value="F:4 iron, 4 sulfur cluster binding"/>
    <property type="evidence" value="ECO:0007669"/>
    <property type="project" value="UniProtKB-KW"/>
</dbReference>
<dbReference type="GO" id="GO:0005829">
    <property type="term" value="C:cytosol"/>
    <property type="evidence" value="ECO:0007669"/>
    <property type="project" value="TreeGrafter"/>
</dbReference>
<dbReference type="Pfam" id="PF04055">
    <property type="entry name" value="Radical_SAM"/>
    <property type="match status" value="1"/>
</dbReference>
<dbReference type="PROSITE" id="PS50926">
    <property type="entry name" value="TRAM"/>
    <property type="match status" value="1"/>
</dbReference>
<comment type="similarity">
    <text evidence="2">Belongs to the methylthiotransferase family. MiaB subfamily.</text>
</comment>